<sequence length="104" mass="11602">MFTQLRTRSLHWKAFLNNSLILQAHPFPIQNKPGGKQSFRSDCPFLLLRAATLNKVQICVTPRGLLPVKARFVHRGTVKLIISSLPFLETSGIGAIRKFGSSKS</sequence>
<dbReference type="EMBL" id="BMAW01052130">
    <property type="protein sequence ID" value="GFS84378.1"/>
    <property type="molecule type" value="Genomic_DNA"/>
</dbReference>
<keyword evidence="2" id="KW-1185">Reference proteome</keyword>
<evidence type="ECO:0000313" key="1">
    <source>
        <dbReference type="EMBL" id="GFS84378.1"/>
    </source>
</evidence>
<proteinExistence type="predicted"/>
<dbReference type="AlphaFoldDB" id="A0A8X6MY98"/>
<dbReference type="Proteomes" id="UP000887013">
    <property type="component" value="Unassembled WGS sequence"/>
</dbReference>
<accession>A0A8X6MY98</accession>
<evidence type="ECO:0000313" key="2">
    <source>
        <dbReference type="Proteomes" id="UP000887013"/>
    </source>
</evidence>
<comment type="caution">
    <text evidence="1">The sequence shown here is derived from an EMBL/GenBank/DDBJ whole genome shotgun (WGS) entry which is preliminary data.</text>
</comment>
<gene>
    <name evidence="1" type="ORF">NPIL_407861</name>
</gene>
<name>A0A8X6MY98_NEPPI</name>
<reference evidence="1" key="1">
    <citation type="submission" date="2020-08" db="EMBL/GenBank/DDBJ databases">
        <title>Multicomponent nature underlies the extraordinary mechanical properties of spider dragline silk.</title>
        <authorList>
            <person name="Kono N."/>
            <person name="Nakamura H."/>
            <person name="Mori M."/>
            <person name="Yoshida Y."/>
            <person name="Ohtoshi R."/>
            <person name="Malay A.D."/>
            <person name="Moran D.A.P."/>
            <person name="Tomita M."/>
            <person name="Numata K."/>
            <person name="Arakawa K."/>
        </authorList>
    </citation>
    <scope>NUCLEOTIDE SEQUENCE</scope>
</reference>
<protein>
    <submittedName>
        <fullName evidence="1">Uncharacterized protein</fullName>
    </submittedName>
</protein>
<organism evidence="1 2">
    <name type="scientific">Nephila pilipes</name>
    <name type="common">Giant wood spider</name>
    <name type="synonym">Nephila maculata</name>
    <dbReference type="NCBI Taxonomy" id="299642"/>
    <lineage>
        <taxon>Eukaryota</taxon>
        <taxon>Metazoa</taxon>
        <taxon>Ecdysozoa</taxon>
        <taxon>Arthropoda</taxon>
        <taxon>Chelicerata</taxon>
        <taxon>Arachnida</taxon>
        <taxon>Araneae</taxon>
        <taxon>Araneomorphae</taxon>
        <taxon>Entelegynae</taxon>
        <taxon>Araneoidea</taxon>
        <taxon>Nephilidae</taxon>
        <taxon>Nephila</taxon>
    </lineage>
</organism>